<name>A0ABR3AC84_9AGAR</name>
<sequence>MVLTQVPKQAATNGCVEKPGTVLLLTVFPTQVGELEPERLGRAYVFLNKVRFLSNLLLYRIPTNHFAPQSHKAMPYINRPYRNRPALLDHLSRYIDPPEDSPPQTNFVVDLAPFPSHFLPNGRAVFPASKRKDYERMKDRDVRPEVLIYATGYRQDFSFLAKDYPTADQANIRNVVREGDESVAFIGFVRPGVGMFNIFRSSSNR</sequence>
<gene>
    <name evidence="1" type="ORF">AAF712_002449</name>
</gene>
<keyword evidence="2" id="KW-1185">Reference proteome</keyword>
<organism evidence="1 2">
    <name type="scientific">Marasmius tenuissimus</name>
    <dbReference type="NCBI Taxonomy" id="585030"/>
    <lineage>
        <taxon>Eukaryota</taxon>
        <taxon>Fungi</taxon>
        <taxon>Dikarya</taxon>
        <taxon>Basidiomycota</taxon>
        <taxon>Agaricomycotina</taxon>
        <taxon>Agaricomycetes</taxon>
        <taxon>Agaricomycetidae</taxon>
        <taxon>Agaricales</taxon>
        <taxon>Marasmiineae</taxon>
        <taxon>Marasmiaceae</taxon>
        <taxon>Marasmius</taxon>
    </lineage>
</organism>
<proteinExistence type="predicted"/>
<evidence type="ECO:0000313" key="2">
    <source>
        <dbReference type="Proteomes" id="UP001437256"/>
    </source>
</evidence>
<dbReference type="Proteomes" id="UP001437256">
    <property type="component" value="Unassembled WGS sequence"/>
</dbReference>
<evidence type="ECO:0000313" key="1">
    <source>
        <dbReference type="EMBL" id="KAL0070608.1"/>
    </source>
</evidence>
<dbReference type="EMBL" id="JBBXMP010000006">
    <property type="protein sequence ID" value="KAL0070608.1"/>
    <property type="molecule type" value="Genomic_DNA"/>
</dbReference>
<protein>
    <submittedName>
        <fullName evidence="1">Uncharacterized protein</fullName>
    </submittedName>
</protein>
<comment type="caution">
    <text evidence="1">The sequence shown here is derived from an EMBL/GenBank/DDBJ whole genome shotgun (WGS) entry which is preliminary data.</text>
</comment>
<accession>A0ABR3AC84</accession>
<reference evidence="1 2" key="1">
    <citation type="submission" date="2024-05" db="EMBL/GenBank/DDBJ databases">
        <title>A draft genome resource for the thread blight pathogen Marasmius tenuissimus strain MS-2.</title>
        <authorList>
            <person name="Yulfo-Soto G.E."/>
            <person name="Baruah I.K."/>
            <person name="Amoako-Attah I."/>
            <person name="Bukari Y."/>
            <person name="Meinhardt L.W."/>
            <person name="Bailey B.A."/>
            <person name="Cohen S.P."/>
        </authorList>
    </citation>
    <scope>NUCLEOTIDE SEQUENCE [LARGE SCALE GENOMIC DNA]</scope>
    <source>
        <strain evidence="1 2">MS-2</strain>
    </source>
</reference>